<evidence type="ECO:0000256" key="3">
    <source>
        <dbReference type="SAM" id="MobiDB-lite"/>
    </source>
</evidence>
<evidence type="ECO:0000256" key="1">
    <source>
        <dbReference type="ARBA" id="ARBA00004618"/>
    </source>
</evidence>
<protein>
    <submittedName>
        <fullName evidence="4">Flagellar protein FlaC</fullName>
    </submittedName>
</protein>
<keyword evidence="4" id="KW-0966">Cell projection</keyword>
<dbReference type="Gene3D" id="1.20.5.340">
    <property type="match status" value="1"/>
</dbReference>
<keyword evidence="2" id="KW-0974">Archaeal flagellum</keyword>
<evidence type="ECO:0000256" key="2">
    <source>
        <dbReference type="ARBA" id="ARBA00022440"/>
    </source>
</evidence>
<dbReference type="GeneID" id="72778098"/>
<dbReference type="PANTHER" id="PTHR40698:SF2">
    <property type="entry name" value="FLAGELLA-RELATED PROTEIN C-RELATED"/>
    <property type="match status" value="1"/>
</dbReference>
<dbReference type="Pfam" id="PF05377">
    <property type="entry name" value="FlaC_arch"/>
    <property type="match status" value="1"/>
</dbReference>
<organism evidence="4 5">
    <name type="scientific">Thermococcus argininiproducens</name>
    <dbReference type="NCBI Taxonomy" id="2866384"/>
    <lineage>
        <taxon>Archaea</taxon>
        <taxon>Methanobacteriati</taxon>
        <taxon>Methanobacteriota</taxon>
        <taxon>Thermococci</taxon>
        <taxon>Thermococcales</taxon>
        <taxon>Thermococcaceae</taxon>
        <taxon>Thermococcus</taxon>
    </lineage>
</organism>
<reference evidence="4 5" key="1">
    <citation type="submission" date="2021-08" db="EMBL/GenBank/DDBJ databases">
        <title>Thermococcus onnuriiensis IOH2.</title>
        <authorList>
            <person name="Park Y.-J."/>
        </authorList>
    </citation>
    <scope>NUCLEOTIDE SEQUENCE [LARGE SCALE GENOMIC DNA]</scope>
    <source>
        <strain evidence="4 5">IOH2</strain>
    </source>
</reference>
<accession>A0A9E7M8Z8</accession>
<dbReference type="AlphaFoldDB" id="A0A9E7M8Z8"/>
<evidence type="ECO:0000313" key="4">
    <source>
        <dbReference type="EMBL" id="USG99300.1"/>
    </source>
</evidence>
<keyword evidence="5" id="KW-1185">Reference proteome</keyword>
<dbReference type="Proteomes" id="UP001056425">
    <property type="component" value="Chromosome"/>
</dbReference>
<evidence type="ECO:0000313" key="5">
    <source>
        <dbReference type="Proteomes" id="UP001056425"/>
    </source>
</evidence>
<dbReference type="KEGG" id="thei:K1720_07085"/>
<comment type="subcellular location">
    <subcellularLocation>
        <location evidence="1">Archaeal flagellum</location>
    </subcellularLocation>
</comment>
<dbReference type="GO" id="GO:0097589">
    <property type="term" value="C:archaeal-type flagellum"/>
    <property type="evidence" value="ECO:0007669"/>
    <property type="project" value="UniProtKB-SubCell"/>
</dbReference>
<gene>
    <name evidence="4" type="ORF">K1720_07085</name>
</gene>
<dbReference type="EMBL" id="CP080572">
    <property type="protein sequence ID" value="USG99300.1"/>
    <property type="molecule type" value="Genomic_DNA"/>
</dbReference>
<dbReference type="InterPro" id="IPR052494">
    <property type="entry name" value="Flagella_assembly_related"/>
</dbReference>
<dbReference type="RefSeq" id="WP_251948011.1">
    <property type="nucleotide sequence ID" value="NZ_CP080572.1"/>
</dbReference>
<feature type="region of interest" description="Disordered" evidence="3">
    <location>
        <begin position="1"/>
        <end position="43"/>
    </location>
</feature>
<sequence>MSFSYLKEKFKKKPEKDGKEETDQLELALSEGNIQENPKEQKEDEEKITLIMNRLNEIENDLPRIKVNIDTLKSQIQELREEIEKLDKTIKDVMMLYEVVSQEINPFRDLDSENPIVKEIHELKQDLEDIRKEIAQIKGDLKLLAYHGVDLDRIIYEAISEGET</sequence>
<keyword evidence="4" id="KW-0969">Cilium</keyword>
<proteinExistence type="predicted"/>
<keyword evidence="4" id="KW-0282">Flagellum</keyword>
<name>A0A9E7M8Z8_9EURY</name>
<dbReference type="PANTHER" id="PTHR40698">
    <property type="entry name" value="FLAGELLA-RELATED PROTEIN E-RELATED-RELATED"/>
    <property type="match status" value="1"/>
</dbReference>
<dbReference type="InterPro" id="IPR009205">
    <property type="entry name" value="FlaC_arc"/>
</dbReference>